<dbReference type="EMBL" id="GBRH01183606">
    <property type="protein sequence ID" value="JAE14290.1"/>
    <property type="molecule type" value="Transcribed_RNA"/>
</dbReference>
<keyword evidence="1" id="KW-0472">Membrane</keyword>
<keyword evidence="1" id="KW-1133">Transmembrane helix</keyword>
<evidence type="ECO:0000313" key="2">
    <source>
        <dbReference type="EMBL" id="JAE14290.1"/>
    </source>
</evidence>
<proteinExistence type="predicted"/>
<reference evidence="2" key="2">
    <citation type="journal article" date="2015" name="Data Brief">
        <title>Shoot transcriptome of the giant reed, Arundo donax.</title>
        <authorList>
            <person name="Barrero R.A."/>
            <person name="Guerrero F.D."/>
            <person name="Moolhuijzen P."/>
            <person name="Goolsby J.A."/>
            <person name="Tidwell J."/>
            <person name="Bellgard S.E."/>
            <person name="Bellgard M.I."/>
        </authorList>
    </citation>
    <scope>NUCLEOTIDE SEQUENCE</scope>
    <source>
        <tissue evidence="2">Shoot tissue taken approximately 20 cm above the soil surface</tissue>
    </source>
</reference>
<reference evidence="2" key="1">
    <citation type="submission" date="2014-09" db="EMBL/GenBank/DDBJ databases">
        <authorList>
            <person name="Magalhaes I.L.F."/>
            <person name="Oliveira U."/>
            <person name="Santos F.R."/>
            <person name="Vidigal T.H.D.A."/>
            <person name="Brescovit A.D."/>
            <person name="Santos A.J."/>
        </authorList>
    </citation>
    <scope>NUCLEOTIDE SEQUENCE</scope>
    <source>
        <tissue evidence="2">Shoot tissue taken approximately 20 cm above the soil surface</tissue>
    </source>
</reference>
<feature type="transmembrane region" description="Helical" evidence="1">
    <location>
        <begin position="7"/>
        <end position="28"/>
    </location>
</feature>
<dbReference type="AlphaFoldDB" id="A0A0A9FN96"/>
<accession>A0A0A9FN96</accession>
<keyword evidence="1" id="KW-0812">Transmembrane</keyword>
<evidence type="ECO:0000256" key="1">
    <source>
        <dbReference type="SAM" id="Phobius"/>
    </source>
</evidence>
<sequence length="33" mass="4005">MERLQRGALVAMVLMRCNYYVLIFPWLIAETRF</sequence>
<protein>
    <submittedName>
        <fullName evidence="2">Uncharacterized protein</fullName>
    </submittedName>
</protein>
<name>A0A0A9FN96_ARUDO</name>
<organism evidence="2">
    <name type="scientific">Arundo donax</name>
    <name type="common">Giant reed</name>
    <name type="synonym">Donax arundinaceus</name>
    <dbReference type="NCBI Taxonomy" id="35708"/>
    <lineage>
        <taxon>Eukaryota</taxon>
        <taxon>Viridiplantae</taxon>
        <taxon>Streptophyta</taxon>
        <taxon>Embryophyta</taxon>
        <taxon>Tracheophyta</taxon>
        <taxon>Spermatophyta</taxon>
        <taxon>Magnoliopsida</taxon>
        <taxon>Liliopsida</taxon>
        <taxon>Poales</taxon>
        <taxon>Poaceae</taxon>
        <taxon>PACMAD clade</taxon>
        <taxon>Arundinoideae</taxon>
        <taxon>Arundineae</taxon>
        <taxon>Arundo</taxon>
    </lineage>
</organism>